<keyword evidence="4 6" id="KW-0143">Chaperone</keyword>
<comment type="subunit">
    <text evidence="6 8">Forms a cylinder of 14 subunits composed of two heptameric rings stacked back-to-back. Interacts with the co-chaperonin GroES.</text>
</comment>
<comment type="subcellular location">
    <subcellularLocation>
        <location evidence="6">Cytoplasm</location>
    </subcellularLocation>
</comment>
<dbReference type="GO" id="GO:0051082">
    <property type="term" value="F:unfolded protein binding"/>
    <property type="evidence" value="ECO:0007669"/>
    <property type="project" value="UniProtKB-UniRule"/>
</dbReference>
<dbReference type="Gene3D" id="1.10.560.10">
    <property type="entry name" value="GroEL-like equatorial domain"/>
    <property type="match status" value="1"/>
</dbReference>
<keyword evidence="11" id="KW-1185">Reference proteome</keyword>
<dbReference type="NCBIfam" id="NF009489">
    <property type="entry name" value="PRK12851.1"/>
    <property type="match status" value="1"/>
</dbReference>
<evidence type="ECO:0000256" key="2">
    <source>
        <dbReference type="ARBA" id="ARBA00022741"/>
    </source>
</evidence>
<dbReference type="Gene3D" id="3.30.260.10">
    <property type="entry name" value="TCP-1-like chaperonin intermediate domain"/>
    <property type="match status" value="1"/>
</dbReference>
<dbReference type="InterPro" id="IPR027410">
    <property type="entry name" value="TCP-1-like_intermed_sf"/>
</dbReference>
<dbReference type="HAMAP" id="MF_00600">
    <property type="entry name" value="CH60"/>
    <property type="match status" value="1"/>
</dbReference>
<evidence type="ECO:0000256" key="7">
    <source>
        <dbReference type="RuleBase" id="RU000418"/>
    </source>
</evidence>
<dbReference type="SUPFAM" id="SSF54849">
    <property type="entry name" value="GroEL-intermediate domain like"/>
    <property type="match status" value="1"/>
</dbReference>
<dbReference type="NCBIfam" id="NF009487">
    <property type="entry name" value="PRK12849.1"/>
    <property type="match status" value="1"/>
</dbReference>
<dbReference type="CDD" id="cd03344">
    <property type="entry name" value="GroEL"/>
    <property type="match status" value="1"/>
</dbReference>
<accession>A0A3Q9HNH9</accession>
<feature type="binding site" evidence="6">
    <location>
        <begin position="86"/>
        <end position="90"/>
    </location>
    <ligand>
        <name>ATP</name>
        <dbReference type="ChEBI" id="CHEBI:30616"/>
    </ligand>
</feature>
<proteinExistence type="inferred from homology"/>
<evidence type="ECO:0000256" key="6">
    <source>
        <dbReference type="HAMAP-Rule" id="MF_00600"/>
    </source>
</evidence>
<protein>
    <recommendedName>
        <fullName evidence="6">Chaperonin GroEL</fullName>
        <ecNumber evidence="6">5.6.1.7</ecNumber>
    </recommendedName>
    <alternativeName>
        <fullName evidence="6">60 kDa chaperonin</fullName>
    </alternativeName>
    <alternativeName>
        <fullName evidence="6">Chaperonin-60</fullName>
        <shortName evidence="6">Cpn60</shortName>
    </alternativeName>
</protein>
<comment type="similarity">
    <text evidence="1 6 7">Belongs to the chaperonin (HSP60) family.</text>
</comment>
<dbReference type="NCBIfam" id="NF009488">
    <property type="entry name" value="PRK12850.1"/>
    <property type="match status" value="1"/>
</dbReference>
<dbReference type="RefSeq" id="WP_127015325.1">
    <property type="nucleotide sequence ID" value="NZ_CP016379.1"/>
</dbReference>
<dbReference type="FunFam" id="3.50.7.10:FF:000001">
    <property type="entry name" value="60 kDa chaperonin"/>
    <property type="match status" value="1"/>
</dbReference>
<gene>
    <name evidence="6" type="primary">groEL</name>
    <name evidence="6" type="synonym">groL</name>
    <name evidence="10" type="ORF">BBF96_00380</name>
</gene>
<feature type="binding site" evidence="6">
    <location>
        <begin position="29"/>
        <end position="32"/>
    </location>
    <ligand>
        <name>ATP</name>
        <dbReference type="ChEBI" id="CHEBI:30616"/>
    </ligand>
</feature>
<dbReference type="GO" id="GO:0140662">
    <property type="term" value="F:ATP-dependent protein folding chaperone"/>
    <property type="evidence" value="ECO:0007669"/>
    <property type="project" value="InterPro"/>
</dbReference>
<dbReference type="InterPro" id="IPR018370">
    <property type="entry name" value="Chaperonin_Cpn60_CS"/>
</dbReference>
<dbReference type="PROSITE" id="PS00296">
    <property type="entry name" value="CHAPERONINS_CPN60"/>
    <property type="match status" value="1"/>
</dbReference>
<evidence type="ECO:0000313" key="10">
    <source>
        <dbReference type="EMBL" id="AZR71993.1"/>
    </source>
</evidence>
<comment type="function">
    <text evidence="6 8">Together with its co-chaperonin GroES, plays an essential role in assisting protein folding. The GroEL-GroES system forms a nano-cage that allows encapsulation of the non-native substrate proteins and provides a physical environment optimized to promote and accelerate protein folding.</text>
</comment>
<comment type="caution">
    <text evidence="6">Lacks conserved residue(s) required for the propagation of feature annotation.</text>
</comment>
<keyword evidence="3 6" id="KW-0067">ATP-binding</keyword>
<dbReference type="InterPro" id="IPR027413">
    <property type="entry name" value="GROEL-like_equatorial_sf"/>
</dbReference>
<evidence type="ECO:0000313" key="11">
    <source>
        <dbReference type="Proteomes" id="UP000267250"/>
    </source>
</evidence>
<feature type="binding site" evidence="6">
    <location>
        <position position="413"/>
    </location>
    <ligand>
        <name>ATP</name>
        <dbReference type="ChEBI" id="CHEBI:30616"/>
    </ligand>
</feature>
<evidence type="ECO:0000256" key="5">
    <source>
        <dbReference type="ARBA" id="ARBA00023235"/>
    </source>
</evidence>
<dbReference type="GO" id="GO:0005737">
    <property type="term" value="C:cytoplasm"/>
    <property type="evidence" value="ECO:0007669"/>
    <property type="project" value="UniProtKB-SubCell"/>
</dbReference>
<keyword evidence="6" id="KW-0963">Cytoplasm</keyword>
<dbReference type="SUPFAM" id="SSF48592">
    <property type="entry name" value="GroEL equatorial domain-like"/>
    <property type="match status" value="1"/>
</dbReference>
<dbReference type="NCBIfam" id="NF000592">
    <property type="entry name" value="PRK00013.1"/>
    <property type="match status" value="1"/>
</dbReference>
<evidence type="ECO:0000256" key="8">
    <source>
        <dbReference type="RuleBase" id="RU000419"/>
    </source>
</evidence>
<keyword evidence="2 6" id="KW-0547">Nucleotide-binding</keyword>
<keyword evidence="5 6" id="KW-0413">Isomerase</keyword>
<dbReference type="GO" id="GO:0016853">
    <property type="term" value="F:isomerase activity"/>
    <property type="evidence" value="ECO:0007669"/>
    <property type="project" value="UniProtKB-KW"/>
</dbReference>
<dbReference type="EC" id="5.6.1.7" evidence="6"/>
<keyword evidence="9" id="KW-0175">Coiled coil</keyword>
<dbReference type="FunFam" id="1.10.560.10:FF:000001">
    <property type="entry name" value="60 kDa chaperonin"/>
    <property type="match status" value="1"/>
</dbReference>
<dbReference type="PANTHER" id="PTHR45633">
    <property type="entry name" value="60 KDA HEAT SHOCK PROTEIN, MITOCHONDRIAL"/>
    <property type="match status" value="1"/>
</dbReference>
<dbReference type="SUPFAM" id="SSF52029">
    <property type="entry name" value="GroEL apical domain-like"/>
    <property type="match status" value="1"/>
</dbReference>
<dbReference type="EMBL" id="CP016379">
    <property type="protein sequence ID" value="AZR71993.1"/>
    <property type="molecule type" value="Genomic_DNA"/>
</dbReference>
<dbReference type="InterPro" id="IPR027409">
    <property type="entry name" value="GroEL-like_apical_dom_sf"/>
</dbReference>
<dbReference type="GO" id="GO:0005524">
    <property type="term" value="F:ATP binding"/>
    <property type="evidence" value="ECO:0007669"/>
    <property type="project" value="UniProtKB-UniRule"/>
</dbReference>
<dbReference type="InterPro" id="IPR002423">
    <property type="entry name" value="Cpn60/GroEL/TCP-1"/>
</dbReference>
<dbReference type="InterPro" id="IPR001844">
    <property type="entry name" value="Cpn60/GroEL"/>
</dbReference>
<dbReference type="Gene3D" id="3.50.7.10">
    <property type="entry name" value="GroEL"/>
    <property type="match status" value="1"/>
</dbReference>
<evidence type="ECO:0000256" key="9">
    <source>
        <dbReference type="SAM" id="Coils"/>
    </source>
</evidence>
<evidence type="ECO:0000256" key="4">
    <source>
        <dbReference type="ARBA" id="ARBA00023186"/>
    </source>
</evidence>
<dbReference type="GO" id="GO:0042026">
    <property type="term" value="P:protein refolding"/>
    <property type="evidence" value="ECO:0007669"/>
    <property type="project" value="UniProtKB-UniRule"/>
</dbReference>
<evidence type="ECO:0000256" key="3">
    <source>
        <dbReference type="ARBA" id="ARBA00022840"/>
    </source>
</evidence>
<name>A0A3Q9HNH9_9FIRM</name>
<feature type="coiled-coil region" evidence="9">
    <location>
        <begin position="337"/>
        <end position="364"/>
    </location>
</feature>
<dbReference type="AlphaFoldDB" id="A0A3Q9HNH9"/>
<dbReference type="PRINTS" id="PR00298">
    <property type="entry name" value="CHAPERONIN60"/>
</dbReference>
<dbReference type="OrthoDB" id="9766614at2"/>
<sequence>MAKELKFGEDARRALERGVDALANAVKVTLGPKGRNVVLEKSFGSPTITNDGVTIAREIELKDPFENMGAQAVKEVATKTNDVAGDGTTTATVLAQAIFKEGLKNVAAGANPMILKRGIEKAVNKVVEKIKEISVPVEDRDAIAQVAAISAADEEIGQLIADAMEKVGKDGVISVEESKTMGTSLEVVEGMQFDRGYLSPYMVTDTETMTAELEDPYILLTDKKISNIQEILPLLEKVVQQGKPLLVIAEDVEGEALATLVVNKIRGTFNCVAVKAPGFGDRRKAMLEDIAILTGGQVISEEKGMKLENVTLADLGTCRKVTVTKDDTTIVDGAGSEKAIKDRINQIKKQIETTTSEFDKEKLQERLAKLAGGVAVIQVGAATETELKEKKHRIEDALSATRAAVEEGLVAGGGTALLNCISALDDLKLEGDEATGVDIIRKALETPVRLIADNAGYEGSVIVEKVKSMEPGVGFNAYTGEFVNMIEAGIVDPAKVTRSALQNAASAAAMLLTTECLIAEKKEEKDSGNPGMGGMPGMM</sequence>
<dbReference type="Pfam" id="PF00118">
    <property type="entry name" value="Cpn60_TCP1"/>
    <property type="match status" value="1"/>
</dbReference>
<dbReference type="Proteomes" id="UP000267250">
    <property type="component" value="Chromosome"/>
</dbReference>
<evidence type="ECO:0000256" key="1">
    <source>
        <dbReference type="ARBA" id="ARBA00006607"/>
    </source>
</evidence>
<dbReference type="NCBIfam" id="TIGR02348">
    <property type="entry name" value="GroEL"/>
    <property type="match status" value="1"/>
</dbReference>
<reference evidence="10 11" key="1">
    <citation type="submission" date="2016-07" db="EMBL/GenBank/DDBJ databases">
        <title>Genome and transcriptome analysis of iron-reducing fermentative bacteria Anoxybacter fermentans.</title>
        <authorList>
            <person name="Zeng X."/>
            <person name="Shao Z."/>
        </authorList>
    </citation>
    <scope>NUCLEOTIDE SEQUENCE [LARGE SCALE GENOMIC DNA]</scope>
    <source>
        <strain evidence="10 11">DY22613</strain>
    </source>
</reference>
<organism evidence="10 11">
    <name type="scientific">Anoxybacter fermentans</name>
    <dbReference type="NCBI Taxonomy" id="1323375"/>
    <lineage>
        <taxon>Bacteria</taxon>
        <taxon>Bacillati</taxon>
        <taxon>Bacillota</taxon>
        <taxon>Clostridia</taxon>
        <taxon>Halanaerobiales</taxon>
        <taxon>Anoxybacter</taxon>
    </lineage>
</organism>
<dbReference type="KEGG" id="aft:BBF96_00380"/>
<feature type="binding site" evidence="6">
    <location>
        <position position="492"/>
    </location>
    <ligand>
        <name>ATP</name>
        <dbReference type="ChEBI" id="CHEBI:30616"/>
    </ligand>
</feature>